<feature type="region of interest" description="Disordered" evidence="2">
    <location>
        <begin position="27"/>
        <end position="60"/>
    </location>
</feature>
<dbReference type="PANTHER" id="PTHR31087">
    <property type="match status" value="1"/>
</dbReference>
<dbReference type="InterPro" id="IPR038595">
    <property type="entry name" value="LOR_sf"/>
</dbReference>
<accession>A0A6A6LYA5</accession>
<dbReference type="InterPro" id="IPR007612">
    <property type="entry name" value="LOR"/>
</dbReference>
<protein>
    <recommendedName>
        <fullName evidence="5">Tubby C-terminal domain-containing protein</fullName>
    </recommendedName>
</protein>
<sequence length="240" mass="26735">MPASSTFSSRLSFHQLPQFDTYSGKINIKEQPQPNSGDDKLSATGETVGGDRATVPGTVSGGPHCCQQALDSWRKQFTVTDVNGTLFQVKSKLLSIHDRRFLQDAAGNTLVTLRQKIMTAHRRWEVFRGESTDTKDLLFSAKKSSILQFKTELDVFLGSNTSEDVPDFKVKGTWKERSCTIYLGLSNTIVAQMHRRHTLKTALLEADNFAVTVYPNVDYAFIVALVVVLDEINNDRSGED</sequence>
<dbReference type="Gene3D" id="2.40.160.200">
    <property type="entry name" value="LURP1-related"/>
    <property type="match status" value="1"/>
</dbReference>
<keyword evidence="4" id="KW-1185">Reference proteome</keyword>
<comment type="caution">
    <text evidence="3">The sequence shown here is derived from an EMBL/GenBank/DDBJ whole genome shotgun (WGS) entry which is preliminary data.</text>
</comment>
<dbReference type="EMBL" id="JAAGAX010000008">
    <property type="protein sequence ID" value="KAF2305218.1"/>
    <property type="molecule type" value="Genomic_DNA"/>
</dbReference>
<organism evidence="3 4">
    <name type="scientific">Hevea brasiliensis</name>
    <name type="common">Para rubber tree</name>
    <name type="synonym">Siphonia brasiliensis</name>
    <dbReference type="NCBI Taxonomy" id="3981"/>
    <lineage>
        <taxon>Eukaryota</taxon>
        <taxon>Viridiplantae</taxon>
        <taxon>Streptophyta</taxon>
        <taxon>Embryophyta</taxon>
        <taxon>Tracheophyta</taxon>
        <taxon>Spermatophyta</taxon>
        <taxon>Magnoliopsida</taxon>
        <taxon>eudicotyledons</taxon>
        <taxon>Gunneridae</taxon>
        <taxon>Pentapetalae</taxon>
        <taxon>rosids</taxon>
        <taxon>fabids</taxon>
        <taxon>Malpighiales</taxon>
        <taxon>Euphorbiaceae</taxon>
        <taxon>Crotonoideae</taxon>
        <taxon>Micrandreae</taxon>
        <taxon>Hevea</taxon>
    </lineage>
</organism>
<name>A0A6A6LYA5_HEVBR</name>
<dbReference type="SUPFAM" id="SSF54518">
    <property type="entry name" value="Tubby C-terminal domain-like"/>
    <property type="match status" value="1"/>
</dbReference>
<evidence type="ECO:0000313" key="4">
    <source>
        <dbReference type="Proteomes" id="UP000467840"/>
    </source>
</evidence>
<reference evidence="3 4" key="1">
    <citation type="journal article" date="2020" name="Mol. Plant">
        <title>The Chromosome-Based Rubber Tree Genome Provides New Insights into Spurge Genome Evolution and Rubber Biosynthesis.</title>
        <authorList>
            <person name="Liu J."/>
            <person name="Shi C."/>
            <person name="Shi C.C."/>
            <person name="Li W."/>
            <person name="Zhang Q.J."/>
            <person name="Zhang Y."/>
            <person name="Li K."/>
            <person name="Lu H.F."/>
            <person name="Shi C."/>
            <person name="Zhu S.T."/>
            <person name="Xiao Z.Y."/>
            <person name="Nan H."/>
            <person name="Yue Y."/>
            <person name="Zhu X.G."/>
            <person name="Wu Y."/>
            <person name="Hong X.N."/>
            <person name="Fan G.Y."/>
            <person name="Tong Y."/>
            <person name="Zhang D."/>
            <person name="Mao C.L."/>
            <person name="Liu Y.L."/>
            <person name="Hao S.J."/>
            <person name="Liu W.Q."/>
            <person name="Lv M.Q."/>
            <person name="Zhang H.B."/>
            <person name="Liu Y."/>
            <person name="Hu-Tang G.R."/>
            <person name="Wang J.P."/>
            <person name="Wang J.H."/>
            <person name="Sun Y.H."/>
            <person name="Ni S.B."/>
            <person name="Chen W.B."/>
            <person name="Zhang X.C."/>
            <person name="Jiao Y.N."/>
            <person name="Eichler E.E."/>
            <person name="Li G.H."/>
            <person name="Liu X."/>
            <person name="Gao L.Z."/>
        </authorList>
    </citation>
    <scope>NUCLEOTIDE SEQUENCE [LARGE SCALE GENOMIC DNA]</scope>
    <source>
        <strain evidence="4">cv. GT1</strain>
        <tissue evidence="3">Leaf</tissue>
    </source>
</reference>
<dbReference type="Proteomes" id="UP000467840">
    <property type="component" value="Chromosome 9"/>
</dbReference>
<comment type="similarity">
    <text evidence="1">Belongs to the LOR family.</text>
</comment>
<proteinExistence type="inferred from homology"/>
<evidence type="ECO:0000313" key="3">
    <source>
        <dbReference type="EMBL" id="KAF2305218.1"/>
    </source>
</evidence>
<dbReference type="InterPro" id="IPR025659">
    <property type="entry name" value="Tubby-like_C"/>
</dbReference>
<evidence type="ECO:0000256" key="1">
    <source>
        <dbReference type="ARBA" id="ARBA00005437"/>
    </source>
</evidence>
<gene>
    <name evidence="3" type="ORF">GH714_003143</name>
</gene>
<dbReference type="AlphaFoldDB" id="A0A6A6LYA5"/>
<dbReference type="Pfam" id="PF04525">
    <property type="entry name" value="LOR"/>
    <property type="match status" value="1"/>
</dbReference>
<evidence type="ECO:0008006" key="5">
    <source>
        <dbReference type="Google" id="ProtNLM"/>
    </source>
</evidence>
<evidence type="ECO:0000256" key="2">
    <source>
        <dbReference type="SAM" id="MobiDB-lite"/>
    </source>
</evidence>
<dbReference type="PANTHER" id="PTHR31087:SF58">
    <property type="entry name" value="OS07G0230700 PROTEIN"/>
    <property type="match status" value="1"/>
</dbReference>